<proteinExistence type="predicted"/>
<evidence type="ECO:0000256" key="3">
    <source>
        <dbReference type="ARBA" id="ARBA00035412"/>
    </source>
</evidence>
<evidence type="ECO:0000256" key="2">
    <source>
        <dbReference type="ARBA" id="ARBA00023274"/>
    </source>
</evidence>
<dbReference type="GO" id="GO:0003735">
    <property type="term" value="F:structural constituent of ribosome"/>
    <property type="evidence" value="ECO:0007669"/>
    <property type="project" value="InterPro"/>
</dbReference>
<evidence type="ECO:0000313" key="5">
    <source>
        <dbReference type="Proteomes" id="UP000426246"/>
    </source>
</evidence>
<evidence type="ECO:0000313" key="4">
    <source>
        <dbReference type="EMBL" id="QGQ98458.1"/>
    </source>
</evidence>
<sequence>MQYVTKEQFDEFYNTFKNRNVIEVNELVQVMEKQFGYKADLIQPTPTLEQKGKITDAIFSNQEILQQLRQSKMDRDDGIPIYSNDIADFTKLVDEIADER</sequence>
<dbReference type="EMBL" id="CP034235">
    <property type="protein sequence ID" value="QGQ98458.1"/>
    <property type="molecule type" value="Genomic_DNA"/>
</dbReference>
<gene>
    <name evidence="4" type="ORF">EHS13_28040</name>
</gene>
<accession>A0A6B8RTB9</accession>
<protein>
    <recommendedName>
        <fullName evidence="3">50S ribosomal protein L7/L12</fullName>
    </recommendedName>
</protein>
<dbReference type="GO" id="GO:0006412">
    <property type="term" value="P:translation"/>
    <property type="evidence" value="ECO:0007669"/>
    <property type="project" value="InterPro"/>
</dbReference>
<dbReference type="InterPro" id="IPR036235">
    <property type="entry name" value="Ribosomal_bL12_oligo_N_sf"/>
</dbReference>
<keyword evidence="2" id="KW-0687">Ribonucleoprotein</keyword>
<dbReference type="AlphaFoldDB" id="A0A6B8RTB9"/>
<keyword evidence="1" id="KW-0689">Ribosomal protein</keyword>
<reference evidence="5" key="1">
    <citation type="submission" date="2018-11" db="EMBL/GenBank/DDBJ databases">
        <title>Complete genome sequence of Paenibacillus sp. ML311-T8.</title>
        <authorList>
            <person name="Nam Y.-D."/>
            <person name="Kang J."/>
            <person name="Chung W.-H."/>
            <person name="Park Y.S."/>
        </authorList>
    </citation>
    <scope>NUCLEOTIDE SEQUENCE [LARGE SCALE GENOMIC DNA]</scope>
    <source>
        <strain evidence="5">ML311-T8</strain>
    </source>
</reference>
<name>A0A6B8RTB9_9BACL</name>
<keyword evidence="5" id="KW-1185">Reference proteome</keyword>
<dbReference type="SUPFAM" id="SSF48300">
    <property type="entry name" value="Ribosomal protein L7/12, oligomerisation (N-terminal) domain"/>
    <property type="match status" value="1"/>
</dbReference>
<dbReference type="OrthoDB" id="2620110at2"/>
<evidence type="ECO:0000256" key="1">
    <source>
        <dbReference type="ARBA" id="ARBA00022980"/>
    </source>
</evidence>
<dbReference type="Proteomes" id="UP000426246">
    <property type="component" value="Chromosome"/>
</dbReference>
<organism evidence="4 5">
    <name type="scientific">Paenibacillus psychroresistens</name>
    <dbReference type="NCBI Taxonomy" id="1778678"/>
    <lineage>
        <taxon>Bacteria</taxon>
        <taxon>Bacillati</taxon>
        <taxon>Bacillota</taxon>
        <taxon>Bacilli</taxon>
        <taxon>Bacillales</taxon>
        <taxon>Paenibacillaceae</taxon>
        <taxon>Paenibacillus</taxon>
    </lineage>
</organism>
<dbReference type="GO" id="GO:0005840">
    <property type="term" value="C:ribosome"/>
    <property type="evidence" value="ECO:0007669"/>
    <property type="project" value="UniProtKB-KW"/>
</dbReference>
<dbReference type="RefSeq" id="WP_155703565.1">
    <property type="nucleotide sequence ID" value="NZ_CP034235.1"/>
</dbReference>
<dbReference type="KEGG" id="ppsc:EHS13_28040"/>
<dbReference type="GO" id="GO:1990904">
    <property type="term" value="C:ribonucleoprotein complex"/>
    <property type="evidence" value="ECO:0007669"/>
    <property type="project" value="UniProtKB-KW"/>
</dbReference>